<gene>
    <name evidence="2" type="ORF">Tco_0861203</name>
</gene>
<accession>A0ABQ5BKH5</accession>
<keyword evidence="1" id="KW-0732">Signal</keyword>
<proteinExistence type="predicted"/>
<dbReference type="EMBL" id="BQNB010013289">
    <property type="protein sequence ID" value="GJT14161.1"/>
    <property type="molecule type" value="Genomic_DNA"/>
</dbReference>
<feature type="chain" id="PRO_5046141687" evidence="1">
    <location>
        <begin position="17"/>
        <end position="94"/>
    </location>
</feature>
<evidence type="ECO:0000256" key="1">
    <source>
        <dbReference type="SAM" id="SignalP"/>
    </source>
</evidence>
<sequence length="94" mass="10241">MQPVFAAMALFHPLLSDCFGFWKQGSRMSLWLLNACVYSHDKPSLLNGNDDEYGRSVTSLGYLFGCISSVDNTCSISAFGVVTISVVVHVDNMG</sequence>
<protein>
    <submittedName>
        <fullName evidence="2">Uncharacterized protein</fullName>
    </submittedName>
</protein>
<keyword evidence="3" id="KW-1185">Reference proteome</keyword>
<comment type="caution">
    <text evidence="2">The sequence shown here is derived from an EMBL/GenBank/DDBJ whole genome shotgun (WGS) entry which is preliminary data.</text>
</comment>
<feature type="signal peptide" evidence="1">
    <location>
        <begin position="1"/>
        <end position="16"/>
    </location>
</feature>
<reference evidence="2" key="1">
    <citation type="journal article" date="2022" name="Int. J. Mol. Sci.">
        <title>Draft Genome of Tanacetum Coccineum: Genomic Comparison of Closely Related Tanacetum-Family Plants.</title>
        <authorList>
            <person name="Yamashiro T."/>
            <person name="Shiraishi A."/>
            <person name="Nakayama K."/>
            <person name="Satake H."/>
        </authorList>
    </citation>
    <scope>NUCLEOTIDE SEQUENCE</scope>
</reference>
<name>A0ABQ5BKH5_9ASTR</name>
<evidence type="ECO:0000313" key="3">
    <source>
        <dbReference type="Proteomes" id="UP001151760"/>
    </source>
</evidence>
<organism evidence="2 3">
    <name type="scientific">Tanacetum coccineum</name>
    <dbReference type="NCBI Taxonomy" id="301880"/>
    <lineage>
        <taxon>Eukaryota</taxon>
        <taxon>Viridiplantae</taxon>
        <taxon>Streptophyta</taxon>
        <taxon>Embryophyta</taxon>
        <taxon>Tracheophyta</taxon>
        <taxon>Spermatophyta</taxon>
        <taxon>Magnoliopsida</taxon>
        <taxon>eudicotyledons</taxon>
        <taxon>Gunneridae</taxon>
        <taxon>Pentapetalae</taxon>
        <taxon>asterids</taxon>
        <taxon>campanulids</taxon>
        <taxon>Asterales</taxon>
        <taxon>Asteraceae</taxon>
        <taxon>Asteroideae</taxon>
        <taxon>Anthemideae</taxon>
        <taxon>Anthemidinae</taxon>
        <taxon>Tanacetum</taxon>
    </lineage>
</organism>
<dbReference type="Proteomes" id="UP001151760">
    <property type="component" value="Unassembled WGS sequence"/>
</dbReference>
<reference evidence="2" key="2">
    <citation type="submission" date="2022-01" db="EMBL/GenBank/DDBJ databases">
        <authorList>
            <person name="Yamashiro T."/>
            <person name="Shiraishi A."/>
            <person name="Satake H."/>
            <person name="Nakayama K."/>
        </authorList>
    </citation>
    <scope>NUCLEOTIDE SEQUENCE</scope>
</reference>
<evidence type="ECO:0000313" key="2">
    <source>
        <dbReference type="EMBL" id="GJT14161.1"/>
    </source>
</evidence>